<comment type="function">
    <text evidence="9">Essential subunit of the Sec protein translocation channel SecYEG. Clamps together the 2 halves of SecY. May contact the channel plug during translocation.</text>
</comment>
<comment type="subcellular location">
    <subcellularLocation>
        <location evidence="1">Membrane</location>
    </subcellularLocation>
</comment>
<evidence type="ECO:0000256" key="2">
    <source>
        <dbReference type="ARBA" id="ARBA00022448"/>
    </source>
</evidence>
<feature type="transmembrane region" description="Helical" evidence="9">
    <location>
        <begin position="63"/>
        <end position="82"/>
    </location>
</feature>
<keyword evidence="3 9" id="KW-1003">Cell membrane</keyword>
<dbReference type="HAMAP" id="MF_00422">
    <property type="entry name" value="SecE"/>
    <property type="match status" value="1"/>
</dbReference>
<organism evidence="10 11">
    <name type="scientific">Vreelandella populi</name>
    <dbReference type="NCBI Taxonomy" id="2498858"/>
    <lineage>
        <taxon>Bacteria</taxon>
        <taxon>Pseudomonadati</taxon>
        <taxon>Pseudomonadota</taxon>
        <taxon>Gammaproteobacteria</taxon>
        <taxon>Oceanospirillales</taxon>
        <taxon>Halomonadaceae</taxon>
        <taxon>Vreelandella</taxon>
    </lineage>
</organism>
<evidence type="ECO:0000313" key="10">
    <source>
        <dbReference type="EMBL" id="RUR44260.1"/>
    </source>
</evidence>
<protein>
    <recommendedName>
        <fullName evidence="9">Protein translocase subunit SecE</fullName>
    </recommendedName>
</protein>
<evidence type="ECO:0000256" key="6">
    <source>
        <dbReference type="ARBA" id="ARBA00022989"/>
    </source>
</evidence>
<feature type="transmembrane region" description="Helical" evidence="9">
    <location>
        <begin position="40"/>
        <end position="57"/>
    </location>
</feature>
<reference evidence="10 11" key="1">
    <citation type="submission" date="2018-12" db="EMBL/GenBank/DDBJ databases">
        <title>three novel Halomonas strain isolated from plants.</title>
        <authorList>
            <person name="Sun C."/>
        </authorList>
    </citation>
    <scope>NUCLEOTIDE SEQUENCE [LARGE SCALE GENOMIC DNA]</scope>
    <source>
        <strain evidence="10 11">RC</strain>
    </source>
</reference>
<keyword evidence="6 9" id="KW-1133">Transmembrane helix</keyword>
<keyword evidence="7 9" id="KW-0811">Translocation</keyword>
<dbReference type="Pfam" id="PF00584">
    <property type="entry name" value="SecE"/>
    <property type="match status" value="1"/>
</dbReference>
<dbReference type="AlphaFoldDB" id="A0A3S1E652"/>
<dbReference type="NCBIfam" id="TIGR00964">
    <property type="entry name" value="secE_bact"/>
    <property type="match status" value="1"/>
</dbReference>
<dbReference type="GO" id="GO:0065002">
    <property type="term" value="P:intracellular protein transmembrane transport"/>
    <property type="evidence" value="ECO:0007669"/>
    <property type="project" value="UniProtKB-UniRule"/>
</dbReference>
<dbReference type="OrthoDB" id="9806365at2"/>
<evidence type="ECO:0000256" key="8">
    <source>
        <dbReference type="ARBA" id="ARBA00023136"/>
    </source>
</evidence>
<keyword evidence="2 9" id="KW-0813">Transport</keyword>
<comment type="subunit">
    <text evidence="9">Component of the Sec protein translocase complex. Heterotrimer consisting of SecY, SecE and SecG subunits. The heterotrimers can form oligomers, although 1 heterotrimer is thought to be able to translocate proteins. Interacts with the ribosome. Interacts with SecDF, and other proteins may be involved. Interacts with SecA.</text>
</comment>
<dbReference type="Proteomes" id="UP000286912">
    <property type="component" value="Unassembled WGS sequence"/>
</dbReference>
<dbReference type="InterPro" id="IPR001901">
    <property type="entry name" value="Translocase_SecE/Sec61-g"/>
</dbReference>
<comment type="similarity">
    <text evidence="9">Belongs to the SecE/SEC61-gamma family.</text>
</comment>
<dbReference type="EMBL" id="RZHD01000007">
    <property type="protein sequence ID" value="RUR44260.1"/>
    <property type="molecule type" value="Genomic_DNA"/>
</dbReference>
<keyword evidence="11" id="KW-1185">Reference proteome</keyword>
<keyword evidence="4 9" id="KW-0812">Transmembrane</keyword>
<sequence length="145" mass="15663">MSLKNSIVARCTLRSLVFMKPSSIKHGAEVQQARHDGLKWAAVIALLVVAIVGNTYFTDIGLLYRVLGVVVLCALAGVIALTTTKGRDLRELAVSAKKEIQRVVWPTRPETIQTTAIVLVAVLVVGLMLWLIDTLLGWAMSGVIG</sequence>
<dbReference type="GO" id="GO:0043952">
    <property type="term" value="P:protein transport by the Sec complex"/>
    <property type="evidence" value="ECO:0007669"/>
    <property type="project" value="UniProtKB-UniRule"/>
</dbReference>
<evidence type="ECO:0000256" key="7">
    <source>
        <dbReference type="ARBA" id="ARBA00023010"/>
    </source>
</evidence>
<dbReference type="GO" id="GO:0009306">
    <property type="term" value="P:protein secretion"/>
    <property type="evidence" value="ECO:0007669"/>
    <property type="project" value="UniProtKB-UniRule"/>
</dbReference>
<dbReference type="PANTHER" id="PTHR33910:SF1">
    <property type="entry name" value="PROTEIN TRANSLOCASE SUBUNIT SECE"/>
    <property type="match status" value="1"/>
</dbReference>
<accession>A0A3S1E652</accession>
<dbReference type="Gene3D" id="1.20.5.1030">
    <property type="entry name" value="Preprotein translocase secy subunit"/>
    <property type="match status" value="1"/>
</dbReference>
<keyword evidence="5 9" id="KW-0653">Protein transport</keyword>
<dbReference type="InterPro" id="IPR038379">
    <property type="entry name" value="SecE_sf"/>
</dbReference>
<feature type="transmembrane region" description="Helical" evidence="9">
    <location>
        <begin position="116"/>
        <end position="140"/>
    </location>
</feature>
<evidence type="ECO:0000256" key="3">
    <source>
        <dbReference type="ARBA" id="ARBA00022475"/>
    </source>
</evidence>
<evidence type="ECO:0000256" key="4">
    <source>
        <dbReference type="ARBA" id="ARBA00022692"/>
    </source>
</evidence>
<dbReference type="GO" id="GO:0008320">
    <property type="term" value="F:protein transmembrane transporter activity"/>
    <property type="evidence" value="ECO:0007669"/>
    <property type="project" value="UniProtKB-UniRule"/>
</dbReference>
<dbReference type="PANTHER" id="PTHR33910">
    <property type="entry name" value="PROTEIN TRANSLOCASE SUBUNIT SECE"/>
    <property type="match status" value="1"/>
</dbReference>
<evidence type="ECO:0000256" key="1">
    <source>
        <dbReference type="ARBA" id="ARBA00004370"/>
    </source>
</evidence>
<proteinExistence type="inferred from homology"/>
<keyword evidence="8 9" id="KW-0472">Membrane</keyword>
<name>A0A3S1E652_9GAMM</name>
<dbReference type="GO" id="GO:0006605">
    <property type="term" value="P:protein targeting"/>
    <property type="evidence" value="ECO:0007669"/>
    <property type="project" value="UniProtKB-UniRule"/>
</dbReference>
<dbReference type="PRINTS" id="PR01650">
    <property type="entry name" value="SECETRNLCASE"/>
</dbReference>
<evidence type="ECO:0000256" key="9">
    <source>
        <dbReference type="HAMAP-Rule" id="MF_00422"/>
    </source>
</evidence>
<evidence type="ECO:0000256" key="5">
    <source>
        <dbReference type="ARBA" id="ARBA00022927"/>
    </source>
</evidence>
<dbReference type="InterPro" id="IPR005807">
    <property type="entry name" value="SecE_bac"/>
</dbReference>
<gene>
    <name evidence="9 10" type="primary">secE</name>
    <name evidence="10" type="ORF">ELY37_14265</name>
</gene>
<comment type="caution">
    <text evidence="9">Lacks conserved residue(s) required for the propagation of feature annotation.</text>
</comment>
<evidence type="ECO:0000313" key="11">
    <source>
        <dbReference type="Proteomes" id="UP000286912"/>
    </source>
</evidence>
<dbReference type="GO" id="GO:0005886">
    <property type="term" value="C:plasma membrane"/>
    <property type="evidence" value="ECO:0007669"/>
    <property type="project" value="UniProtKB-UniRule"/>
</dbReference>
<comment type="caution">
    <text evidence="10">The sequence shown here is derived from an EMBL/GenBank/DDBJ whole genome shotgun (WGS) entry which is preliminary data.</text>
</comment>